<dbReference type="Pfam" id="PF03959">
    <property type="entry name" value="FSH1"/>
    <property type="match status" value="1"/>
</dbReference>
<dbReference type="InterPro" id="IPR050593">
    <property type="entry name" value="LovG"/>
</dbReference>
<reference evidence="4" key="1">
    <citation type="journal article" date="2017" name="Genome Biol.">
        <title>Comparative genomics reveals high biological diversity and specific adaptations in the industrially and medically important fungal genus Aspergillus.</title>
        <authorList>
            <person name="de Vries R.P."/>
            <person name="Riley R."/>
            <person name="Wiebenga A."/>
            <person name="Aguilar-Osorio G."/>
            <person name="Amillis S."/>
            <person name="Uchima C.A."/>
            <person name="Anderluh G."/>
            <person name="Asadollahi M."/>
            <person name="Askin M."/>
            <person name="Barry K."/>
            <person name="Battaglia E."/>
            <person name="Bayram O."/>
            <person name="Benocci T."/>
            <person name="Braus-Stromeyer S.A."/>
            <person name="Caldana C."/>
            <person name="Canovas D."/>
            <person name="Cerqueira G.C."/>
            <person name="Chen F."/>
            <person name="Chen W."/>
            <person name="Choi C."/>
            <person name="Clum A."/>
            <person name="Dos Santos R.A."/>
            <person name="Damasio A.R."/>
            <person name="Diallinas G."/>
            <person name="Emri T."/>
            <person name="Fekete E."/>
            <person name="Flipphi M."/>
            <person name="Freyberg S."/>
            <person name="Gallo A."/>
            <person name="Gournas C."/>
            <person name="Habgood R."/>
            <person name="Hainaut M."/>
            <person name="Harispe M.L."/>
            <person name="Henrissat B."/>
            <person name="Hilden K.S."/>
            <person name="Hope R."/>
            <person name="Hossain A."/>
            <person name="Karabika E."/>
            <person name="Karaffa L."/>
            <person name="Karanyi Z."/>
            <person name="Krasevec N."/>
            <person name="Kuo A."/>
            <person name="Kusch H."/>
            <person name="LaButti K."/>
            <person name="Lagendijk E.L."/>
            <person name="Lapidus A."/>
            <person name="Levasseur A."/>
            <person name="Lindquist E."/>
            <person name="Lipzen A."/>
            <person name="Logrieco A.F."/>
            <person name="MacCabe A."/>
            <person name="Maekelae M.R."/>
            <person name="Malavazi I."/>
            <person name="Melin P."/>
            <person name="Meyer V."/>
            <person name="Mielnichuk N."/>
            <person name="Miskei M."/>
            <person name="Molnar A.P."/>
            <person name="Mule G."/>
            <person name="Ngan C.Y."/>
            <person name="Orejas M."/>
            <person name="Orosz E."/>
            <person name="Ouedraogo J.P."/>
            <person name="Overkamp K.M."/>
            <person name="Park H.-S."/>
            <person name="Perrone G."/>
            <person name="Piumi F."/>
            <person name="Punt P.J."/>
            <person name="Ram A.F."/>
            <person name="Ramon A."/>
            <person name="Rauscher S."/>
            <person name="Record E."/>
            <person name="Riano-Pachon D.M."/>
            <person name="Robert V."/>
            <person name="Roehrig J."/>
            <person name="Ruller R."/>
            <person name="Salamov A."/>
            <person name="Salih N.S."/>
            <person name="Samson R.A."/>
            <person name="Sandor E."/>
            <person name="Sanguinetti M."/>
            <person name="Schuetze T."/>
            <person name="Sepcic K."/>
            <person name="Shelest E."/>
            <person name="Sherlock G."/>
            <person name="Sophianopoulou V."/>
            <person name="Squina F.M."/>
            <person name="Sun H."/>
            <person name="Susca A."/>
            <person name="Todd R.B."/>
            <person name="Tsang A."/>
            <person name="Unkles S.E."/>
            <person name="van de Wiele N."/>
            <person name="van Rossen-Uffink D."/>
            <person name="Oliveira J.V."/>
            <person name="Vesth T.C."/>
            <person name="Visser J."/>
            <person name="Yu J.-H."/>
            <person name="Zhou M."/>
            <person name="Andersen M.R."/>
            <person name="Archer D.B."/>
            <person name="Baker S.E."/>
            <person name="Benoit I."/>
            <person name="Brakhage A.A."/>
            <person name="Braus G.H."/>
            <person name="Fischer R."/>
            <person name="Frisvad J.C."/>
            <person name="Goldman G.H."/>
            <person name="Houbraken J."/>
            <person name="Oakley B."/>
            <person name="Pocsi I."/>
            <person name="Scazzocchio C."/>
            <person name="Seiboth B."/>
            <person name="vanKuyk P.A."/>
            <person name="Wortman J."/>
            <person name="Dyer P.S."/>
            <person name="Grigoriev I.V."/>
        </authorList>
    </citation>
    <scope>NUCLEOTIDE SEQUENCE [LARGE SCALE GENOMIC DNA]</scope>
    <source>
        <strain evidence="4">CBS 506.65</strain>
    </source>
</reference>
<dbReference type="GO" id="GO:0016787">
    <property type="term" value="F:hydrolase activity"/>
    <property type="evidence" value="ECO:0007669"/>
    <property type="project" value="UniProtKB-KW"/>
</dbReference>
<keyword evidence="1" id="KW-0378">Hydrolase</keyword>
<dbReference type="RefSeq" id="XP_022577029.1">
    <property type="nucleotide sequence ID" value="XM_022726560.1"/>
</dbReference>
<dbReference type="PANTHER" id="PTHR48070">
    <property type="entry name" value="ESTERASE OVCA2"/>
    <property type="match status" value="1"/>
</dbReference>
<organism evidence="3 4">
    <name type="scientific">Penicilliopsis zonata CBS 506.65</name>
    <dbReference type="NCBI Taxonomy" id="1073090"/>
    <lineage>
        <taxon>Eukaryota</taxon>
        <taxon>Fungi</taxon>
        <taxon>Dikarya</taxon>
        <taxon>Ascomycota</taxon>
        <taxon>Pezizomycotina</taxon>
        <taxon>Eurotiomycetes</taxon>
        <taxon>Eurotiomycetidae</taxon>
        <taxon>Eurotiales</taxon>
        <taxon>Aspergillaceae</taxon>
        <taxon>Penicilliopsis</taxon>
    </lineage>
</organism>
<evidence type="ECO:0000259" key="2">
    <source>
        <dbReference type="Pfam" id="PF03959"/>
    </source>
</evidence>
<evidence type="ECO:0000256" key="1">
    <source>
        <dbReference type="ARBA" id="ARBA00022801"/>
    </source>
</evidence>
<dbReference type="Gene3D" id="3.40.50.1820">
    <property type="entry name" value="alpha/beta hydrolase"/>
    <property type="match status" value="1"/>
</dbReference>
<keyword evidence="4" id="KW-1185">Reference proteome</keyword>
<dbReference type="GeneID" id="34613024"/>
<gene>
    <name evidence="3" type="ORF">ASPZODRAFT_162149</name>
</gene>
<evidence type="ECO:0000313" key="3">
    <source>
        <dbReference type="EMBL" id="OJJ42519.1"/>
    </source>
</evidence>
<proteinExistence type="predicted"/>
<evidence type="ECO:0000313" key="4">
    <source>
        <dbReference type="Proteomes" id="UP000184188"/>
    </source>
</evidence>
<dbReference type="GO" id="GO:0005634">
    <property type="term" value="C:nucleus"/>
    <property type="evidence" value="ECO:0007669"/>
    <property type="project" value="TreeGrafter"/>
</dbReference>
<dbReference type="PANTHER" id="PTHR48070:SF4">
    <property type="entry name" value="ESTERASE ALNB"/>
    <property type="match status" value="1"/>
</dbReference>
<dbReference type="SUPFAM" id="SSF53474">
    <property type="entry name" value="alpha/beta-Hydrolases"/>
    <property type="match status" value="1"/>
</dbReference>
<dbReference type="GO" id="GO:0019748">
    <property type="term" value="P:secondary metabolic process"/>
    <property type="evidence" value="ECO:0007669"/>
    <property type="project" value="TreeGrafter"/>
</dbReference>
<accession>A0A1L9S5T9</accession>
<dbReference type="VEuPathDB" id="FungiDB:ASPZODRAFT_162149"/>
<dbReference type="InterPro" id="IPR029058">
    <property type="entry name" value="AB_hydrolase_fold"/>
</dbReference>
<dbReference type="OrthoDB" id="414698at2759"/>
<dbReference type="AlphaFoldDB" id="A0A1L9S5T9"/>
<feature type="domain" description="Serine hydrolase" evidence="2">
    <location>
        <begin position="3"/>
        <end position="226"/>
    </location>
</feature>
<name>A0A1L9S5T9_9EURO</name>
<dbReference type="EMBL" id="KV878358">
    <property type="protein sequence ID" value="OJJ42519.1"/>
    <property type="molecule type" value="Genomic_DNA"/>
</dbReference>
<dbReference type="GO" id="GO:0005737">
    <property type="term" value="C:cytoplasm"/>
    <property type="evidence" value="ECO:0007669"/>
    <property type="project" value="TreeGrafter"/>
</dbReference>
<dbReference type="InterPro" id="IPR005645">
    <property type="entry name" value="FSH-like_dom"/>
</dbReference>
<protein>
    <recommendedName>
        <fullName evidence="2">Serine hydrolase domain-containing protein</fullName>
    </recommendedName>
</protein>
<dbReference type="Proteomes" id="UP000184188">
    <property type="component" value="Unassembled WGS sequence"/>
</dbReference>
<sequence>MPLRFLCLHGWGTSEKILRAQLQPLMAELERDHTASFHFVEGEIESDPGPGIAGVYEGPYWSYHPFPLRGGDQEPHDQTVLAEAYAMLDETIAREGPFDGLLGFSHGGVLAAGYLLRQARGGGGLPWGGDLPRGPLPRGPLPLPVRCAVFVNSLPPFRMAPGQRPAIERDLLAPGHPLALPTVSIVGAQDALRPYSLALHALCEPASAGLVVHSRGHEIPGDRKNVVRMAAAIRKMAVDVSLFPNHC</sequence>